<accession>A0ABZ0IJ74</accession>
<proteinExistence type="predicted"/>
<dbReference type="SUPFAM" id="SSF48317">
    <property type="entry name" value="Acid phosphatase/Vanadium-dependent haloperoxidase"/>
    <property type="match status" value="1"/>
</dbReference>
<keyword evidence="4" id="KW-1185">Reference proteome</keyword>
<feature type="domain" description="Phosphatidic acid phosphatase type 2/haloperoxidase" evidence="2">
    <location>
        <begin position="51"/>
        <end position="191"/>
    </location>
</feature>
<evidence type="ECO:0000259" key="2">
    <source>
        <dbReference type="SMART" id="SM00014"/>
    </source>
</evidence>
<organism evidence="3 4">
    <name type="scientific">Imperialibacter roseus</name>
    <dbReference type="NCBI Taxonomy" id="1324217"/>
    <lineage>
        <taxon>Bacteria</taxon>
        <taxon>Pseudomonadati</taxon>
        <taxon>Bacteroidota</taxon>
        <taxon>Cytophagia</taxon>
        <taxon>Cytophagales</taxon>
        <taxon>Flammeovirgaceae</taxon>
        <taxon>Imperialibacter</taxon>
    </lineage>
</organism>
<feature type="transmembrane region" description="Helical" evidence="1">
    <location>
        <begin position="172"/>
        <end position="195"/>
    </location>
</feature>
<gene>
    <name evidence="3" type="ORF">RT717_14920</name>
</gene>
<dbReference type="InterPro" id="IPR000326">
    <property type="entry name" value="PAP2/HPO"/>
</dbReference>
<dbReference type="PANTHER" id="PTHR14969">
    <property type="entry name" value="SPHINGOSINE-1-PHOSPHATE PHOSPHOHYDROLASE"/>
    <property type="match status" value="1"/>
</dbReference>
<dbReference type="InterPro" id="IPR036938">
    <property type="entry name" value="PAP2/HPO_sf"/>
</dbReference>
<keyword evidence="1" id="KW-1133">Transmembrane helix</keyword>
<keyword evidence="1" id="KW-0472">Membrane</keyword>
<protein>
    <submittedName>
        <fullName evidence="3">Phosphatase PAP2 family protein</fullName>
    </submittedName>
</protein>
<evidence type="ECO:0000313" key="3">
    <source>
        <dbReference type="EMBL" id="WOK04370.1"/>
    </source>
</evidence>
<feature type="transmembrane region" description="Helical" evidence="1">
    <location>
        <begin position="52"/>
        <end position="73"/>
    </location>
</feature>
<feature type="transmembrane region" description="Helical" evidence="1">
    <location>
        <begin position="264"/>
        <end position="285"/>
    </location>
</feature>
<dbReference type="Pfam" id="PF01569">
    <property type="entry name" value="PAP2"/>
    <property type="match status" value="1"/>
</dbReference>
<dbReference type="PANTHER" id="PTHR14969:SF13">
    <property type="entry name" value="AT30094P"/>
    <property type="match status" value="1"/>
</dbReference>
<keyword evidence="1" id="KW-0812">Transmembrane</keyword>
<dbReference type="EMBL" id="CP136051">
    <property type="protein sequence ID" value="WOK04370.1"/>
    <property type="molecule type" value="Genomic_DNA"/>
</dbReference>
<name>A0ABZ0IJ74_9BACT</name>
<reference evidence="3 4" key="1">
    <citation type="journal article" date="2023" name="Microbiol. Resour. Announc.">
        <title>Complete Genome Sequence of Imperialibacter roseus strain P4T.</title>
        <authorList>
            <person name="Tizabi D.R."/>
            <person name="Bachvaroff T."/>
            <person name="Hill R.T."/>
        </authorList>
    </citation>
    <scope>NUCLEOTIDE SEQUENCE [LARGE SCALE GENOMIC DNA]</scope>
    <source>
        <strain evidence="3 4">P4T</strain>
    </source>
</reference>
<evidence type="ECO:0000313" key="4">
    <source>
        <dbReference type="Proteomes" id="UP001302349"/>
    </source>
</evidence>
<dbReference type="SMART" id="SM00014">
    <property type="entry name" value="acidPPc"/>
    <property type="match status" value="1"/>
</dbReference>
<evidence type="ECO:0000256" key="1">
    <source>
        <dbReference type="SAM" id="Phobius"/>
    </source>
</evidence>
<feature type="transmembrane region" description="Helical" evidence="1">
    <location>
        <begin position="215"/>
        <end position="235"/>
    </location>
</feature>
<dbReference type="RefSeq" id="WP_317487181.1">
    <property type="nucleotide sequence ID" value="NZ_CP136051.1"/>
</dbReference>
<dbReference type="Proteomes" id="UP001302349">
    <property type="component" value="Chromosome"/>
</dbReference>
<feature type="transmembrane region" description="Helical" evidence="1">
    <location>
        <begin position="28"/>
        <end position="45"/>
    </location>
</feature>
<sequence>MFQTEPNHFLQSFDSPAIYWLMDATTRLGYNSAFIAVAIVLIFGIHMKKAFLATHMLIWTGFAGALLKDFFALPRPENVDSSLKHLVNEFNAVSPFVRKGGQSFFSLPAPEAIEYYRENKLDSHGFPSGHVSGSVAYWGGIALLFNRTWVRVAAIIIIALMPFSRMYLGRHFLADVLGGLVLGGITVWLAWFFLIKKNKLSAYLSLSRLRLQMNMPTLIFISSCVILPIVFIFLGNSIAAQFLGLNIAFLLIGLQGFPSDEGKWPIRVLRVVLAIVVLVGSSILLDQLIRAVGLKGNNTVLLMKRALEMFLLIWGSTAIAKKLGWYKSQTG</sequence>
<dbReference type="Gene3D" id="1.20.144.10">
    <property type="entry name" value="Phosphatidic acid phosphatase type 2/haloperoxidase"/>
    <property type="match status" value="1"/>
</dbReference>